<name>A0A5B7EHT8_PORTR</name>
<organism evidence="2 3">
    <name type="scientific">Portunus trituberculatus</name>
    <name type="common">Swimming crab</name>
    <name type="synonym">Neptunus trituberculatus</name>
    <dbReference type="NCBI Taxonomy" id="210409"/>
    <lineage>
        <taxon>Eukaryota</taxon>
        <taxon>Metazoa</taxon>
        <taxon>Ecdysozoa</taxon>
        <taxon>Arthropoda</taxon>
        <taxon>Crustacea</taxon>
        <taxon>Multicrustacea</taxon>
        <taxon>Malacostraca</taxon>
        <taxon>Eumalacostraca</taxon>
        <taxon>Eucarida</taxon>
        <taxon>Decapoda</taxon>
        <taxon>Pleocyemata</taxon>
        <taxon>Brachyura</taxon>
        <taxon>Eubrachyura</taxon>
        <taxon>Portunoidea</taxon>
        <taxon>Portunidae</taxon>
        <taxon>Portuninae</taxon>
        <taxon>Portunus</taxon>
    </lineage>
</organism>
<keyword evidence="1" id="KW-0175">Coiled coil</keyword>
<keyword evidence="3" id="KW-1185">Reference proteome</keyword>
<evidence type="ECO:0000256" key="1">
    <source>
        <dbReference type="SAM" id="Coils"/>
    </source>
</evidence>
<evidence type="ECO:0000313" key="3">
    <source>
        <dbReference type="Proteomes" id="UP000324222"/>
    </source>
</evidence>
<gene>
    <name evidence="2" type="ORF">E2C01_027300</name>
</gene>
<sequence length="58" mass="7263">MRKRVCKPWWNNEIREARKERKRMSRQCRWLRKKRHESDEAENEFLNARAAYANDKEG</sequence>
<comment type="caution">
    <text evidence="2">The sequence shown here is derived from an EMBL/GenBank/DDBJ whole genome shotgun (WGS) entry which is preliminary data.</text>
</comment>
<dbReference type="EMBL" id="VSRR010002941">
    <property type="protein sequence ID" value="MPC33931.1"/>
    <property type="molecule type" value="Genomic_DNA"/>
</dbReference>
<dbReference type="AlphaFoldDB" id="A0A5B7EHT8"/>
<evidence type="ECO:0000313" key="2">
    <source>
        <dbReference type="EMBL" id="MPC33931.1"/>
    </source>
</evidence>
<protein>
    <submittedName>
        <fullName evidence="2">Uncharacterized protein</fullName>
    </submittedName>
</protein>
<feature type="coiled-coil region" evidence="1">
    <location>
        <begin position="14"/>
        <end position="51"/>
    </location>
</feature>
<accession>A0A5B7EHT8</accession>
<proteinExistence type="predicted"/>
<reference evidence="2 3" key="1">
    <citation type="submission" date="2019-05" db="EMBL/GenBank/DDBJ databases">
        <title>Another draft genome of Portunus trituberculatus and its Hox gene families provides insights of decapod evolution.</title>
        <authorList>
            <person name="Jeong J.-H."/>
            <person name="Song I."/>
            <person name="Kim S."/>
            <person name="Choi T."/>
            <person name="Kim D."/>
            <person name="Ryu S."/>
            <person name="Kim W."/>
        </authorList>
    </citation>
    <scope>NUCLEOTIDE SEQUENCE [LARGE SCALE GENOMIC DNA]</scope>
    <source>
        <tissue evidence="2">Muscle</tissue>
    </source>
</reference>
<dbReference type="Proteomes" id="UP000324222">
    <property type="component" value="Unassembled WGS sequence"/>
</dbReference>